<dbReference type="EMBL" id="BQNB010010811">
    <property type="protein sequence ID" value="GJS82262.1"/>
    <property type="molecule type" value="Genomic_DNA"/>
</dbReference>
<evidence type="ECO:0000313" key="2">
    <source>
        <dbReference type="EMBL" id="GJS82262.1"/>
    </source>
</evidence>
<evidence type="ECO:0000313" key="3">
    <source>
        <dbReference type="Proteomes" id="UP001151760"/>
    </source>
</evidence>
<evidence type="ECO:0008006" key="4">
    <source>
        <dbReference type="Google" id="ProtNLM"/>
    </source>
</evidence>
<accession>A0ABQ4YXF4</accession>
<protein>
    <recommendedName>
        <fullName evidence="4">CCHC-type domain-containing protein</fullName>
    </recommendedName>
</protein>
<feature type="compositionally biased region" description="Acidic residues" evidence="1">
    <location>
        <begin position="358"/>
        <end position="376"/>
    </location>
</feature>
<evidence type="ECO:0000256" key="1">
    <source>
        <dbReference type="SAM" id="MobiDB-lite"/>
    </source>
</evidence>
<reference evidence="2" key="2">
    <citation type="submission" date="2022-01" db="EMBL/GenBank/DDBJ databases">
        <authorList>
            <person name="Yamashiro T."/>
            <person name="Shiraishi A."/>
            <person name="Satake H."/>
            <person name="Nakayama K."/>
        </authorList>
    </citation>
    <scope>NUCLEOTIDE SEQUENCE</scope>
</reference>
<name>A0ABQ4YXF4_9ASTR</name>
<feature type="compositionally biased region" description="Polar residues" evidence="1">
    <location>
        <begin position="377"/>
        <end position="389"/>
    </location>
</feature>
<comment type="caution">
    <text evidence="2">The sequence shown here is derived from an EMBL/GenBank/DDBJ whole genome shotgun (WGS) entry which is preliminary data.</text>
</comment>
<sequence>MTSFNQRECTGCGQPCEGFYCYLCTCQRCGVNLLDGTCLNCTYGDGKPVTCCGCEGPLKGGFCSFCASRNENSFAYDSNSNYFNNDQNFSDNPPQPQYETYLCELCGNNSHYGYDCPPRFSLVYEQESCYNQNYNDNYYSHNSPSFLCCDNCGGPHKTFQCQPMNQNFNYSNSFGLDQIQPSQFSTVQLLEIERINKEESFKKKDMSLEEIMSEKRLIDDEINDITNDLSYKRFRGEKIDDEYERDCEIKIKQLLQDYSGLDIEMRKKERILMEEKYIAASQRIKSICNDEDDSIPLRDIIARYSLYVAITSSPPVVPTRKPEDSLIMGDEHLDTIPEKESDELIKSSVENLVPIPSESEDFSDNESECDVPECDETSPTFTTFSNPLFDSNDDFTSSDDESLSDEDVPMENFKIYSNPLFDDEEIISPKIDPHYFNAESNLIESLLNRDILIDSSPKFDYLLEEFSGELAHIDPIPPGIEKADFDLEEEIRLVENLLYDNSSPRPPEELNLEIADTILESLSPSPILVEDSDSHMEEIDLFLATNDSMPPGIEDDDYDSEGDIRFLEELLNNDSLPLPENESSNLDHFNDPSPSRPPPEPPDVEICFDFKPDTGVVTNKVVGDISEHDVLMPNLLPTQPTLCPVFDLLLPFSSENEDKVFNPGILISPLLSHRGEIISNFSKSPMMISGGDIPHLDVPFLHFYPP</sequence>
<keyword evidence="3" id="KW-1185">Reference proteome</keyword>
<organism evidence="2 3">
    <name type="scientific">Tanacetum coccineum</name>
    <dbReference type="NCBI Taxonomy" id="301880"/>
    <lineage>
        <taxon>Eukaryota</taxon>
        <taxon>Viridiplantae</taxon>
        <taxon>Streptophyta</taxon>
        <taxon>Embryophyta</taxon>
        <taxon>Tracheophyta</taxon>
        <taxon>Spermatophyta</taxon>
        <taxon>Magnoliopsida</taxon>
        <taxon>eudicotyledons</taxon>
        <taxon>Gunneridae</taxon>
        <taxon>Pentapetalae</taxon>
        <taxon>asterids</taxon>
        <taxon>campanulids</taxon>
        <taxon>Asterales</taxon>
        <taxon>Asteraceae</taxon>
        <taxon>Asteroideae</taxon>
        <taxon>Anthemideae</taxon>
        <taxon>Anthemidinae</taxon>
        <taxon>Tanacetum</taxon>
    </lineage>
</organism>
<feature type="compositionally biased region" description="Acidic residues" evidence="1">
    <location>
        <begin position="391"/>
        <end position="405"/>
    </location>
</feature>
<reference evidence="2" key="1">
    <citation type="journal article" date="2022" name="Int. J. Mol. Sci.">
        <title>Draft Genome of Tanacetum Coccineum: Genomic Comparison of Closely Related Tanacetum-Family Plants.</title>
        <authorList>
            <person name="Yamashiro T."/>
            <person name="Shiraishi A."/>
            <person name="Nakayama K."/>
            <person name="Satake H."/>
        </authorList>
    </citation>
    <scope>NUCLEOTIDE SEQUENCE</scope>
</reference>
<proteinExistence type="predicted"/>
<feature type="region of interest" description="Disordered" evidence="1">
    <location>
        <begin position="355"/>
        <end position="405"/>
    </location>
</feature>
<dbReference type="Proteomes" id="UP001151760">
    <property type="component" value="Unassembled WGS sequence"/>
</dbReference>
<gene>
    <name evidence="2" type="ORF">Tco_0748803</name>
</gene>
<feature type="region of interest" description="Disordered" evidence="1">
    <location>
        <begin position="575"/>
        <end position="603"/>
    </location>
</feature>